<evidence type="ECO:0000256" key="1">
    <source>
        <dbReference type="SAM" id="MobiDB-lite"/>
    </source>
</evidence>
<comment type="caution">
    <text evidence="3">The sequence shown here is derived from an EMBL/GenBank/DDBJ whole genome shotgun (WGS) entry which is preliminary data.</text>
</comment>
<feature type="chain" id="PRO_5042108826" evidence="2">
    <location>
        <begin position="22"/>
        <end position="96"/>
    </location>
</feature>
<proteinExistence type="predicted"/>
<dbReference type="Proteomes" id="UP001295794">
    <property type="component" value="Unassembled WGS sequence"/>
</dbReference>
<feature type="region of interest" description="Disordered" evidence="1">
    <location>
        <begin position="47"/>
        <end position="96"/>
    </location>
</feature>
<evidence type="ECO:0000313" key="4">
    <source>
        <dbReference type="Proteomes" id="UP001295794"/>
    </source>
</evidence>
<feature type="compositionally biased region" description="Low complexity" evidence="1">
    <location>
        <begin position="51"/>
        <end position="65"/>
    </location>
</feature>
<sequence length="96" mass="10087">LSSQLMRPHLMVAVCVGSLLSQVSDLCPRYLLDASLTDLSRACLPRPPHPARAAHTPAFAPGAAHGQISTAAPQHQGDALSSRTVSSPTVLQLPRD</sequence>
<reference evidence="3" key="1">
    <citation type="submission" date="2023-11" db="EMBL/GenBank/DDBJ databases">
        <authorList>
            <person name="De Vega J J."/>
            <person name="De Vega J J."/>
        </authorList>
    </citation>
    <scope>NUCLEOTIDE SEQUENCE</scope>
</reference>
<keyword evidence="4" id="KW-1185">Reference proteome</keyword>
<evidence type="ECO:0000313" key="3">
    <source>
        <dbReference type="EMBL" id="CAK5278487.1"/>
    </source>
</evidence>
<protein>
    <submittedName>
        <fullName evidence="3">Uncharacterized protein</fullName>
    </submittedName>
</protein>
<evidence type="ECO:0000256" key="2">
    <source>
        <dbReference type="SAM" id="SignalP"/>
    </source>
</evidence>
<gene>
    <name evidence="3" type="ORF">MYCIT1_LOCUS27872</name>
</gene>
<keyword evidence="2" id="KW-0732">Signal</keyword>
<feature type="non-terminal residue" evidence="3">
    <location>
        <position position="1"/>
    </location>
</feature>
<feature type="signal peptide" evidence="2">
    <location>
        <begin position="1"/>
        <end position="21"/>
    </location>
</feature>
<organism evidence="3 4">
    <name type="scientific">Mycena citricolor</name>
    <dbReference type="NCBI Taxonomy" id="2018698"/>
    <lineage>
        <taxon>Eukaryota</taxon>
        <taxon>Fungi</taxon>
        <taxon>Dikarya</taxon>
        <taxon>Basidiomycota</taxon>
        <taxon>Agaricomycotina</taxon>
        <taxon>Agaricomycetes</taxon>
        <taxon>Agaricomycetidae</taxon>
        <taxon>Agaricales</taxon>
        <taxon>Marasmiineae</taxon>
        <taxon>Mycenaceae</taxon>
        <taxon>Mycena</taxon>
    </lineage>
</organism>
<dbReference type="AlphaFoldDB" id="A0AAD2Q675"/>
<dbReference type="EMBL" id="CAVNYO010000423">
    <property type="protein sequence ID" value="CAK5278487.1"/>
    <property type="molecule type" value="Genomic_DNA"/>
</dbReference>
<accession>A0AAD2Q675</accession>
<feature type="compositionally biased region" description="Polar residues" evidence="1">
    <location>
        <begin position="67"/>
        <end position="90"/>
    </location>
</feature>
<name>A0AAD2Q675_9AGAR</name>